<gene>
    <name evidence="1" type="ORF">S03H2_17678</name>
</gene>
<name>X1GJH3_9ZZZZ</name>
<evidence type="ECO:0008006" key="2">
    <source>
        <dbReference type="Google" id="ProtNLM"/>
    </source>
</evidence>
<comment type="caution">
    <text evidence="1">The sequence shown here is derived from an EMBL/GenBank/DDBJ whole genome shotgun (WGS) entry which is preliminary data.</text>
</comment>
<accession>X1GJH3</accession>
<reference evidence="1" key="1">
    <citation type="journal article" date="2014" name="Front. Microbiol.">
        <title>High frequency of phylogenetically diverse reductive dehalogenase-homologous genes in deep subseafloor sedimentary metagenomes.</title>
        <authorList>
            <person name="Kawai M."/>
            <person name="Futagami T."/>
            <person name="Toyoda A."/>
            <person name="Takaki Y."/>
            <person name="Nishi S."/>
            <person name="Hori S."/>
            <person name="Arai W."/>
            <person name="Tsubouchi T."/>
            <person name="Morono Y."/>
            <person name="Uchiyama I."/>
            <person name="Ito T."/>
            <person name="Fujiyama A."/>
            <person name="Inagaki F."/>
            <person name="Takami H."/>
        </authorList>
    </citation>
    <scope>NUCLEOTIDE SEQUENCE</scope>
    <source>
        <strain evidence="1">Expedition CK06-06</strain>
    </source>
</reference>
<evidence type="ECO:0000313" key="1">
    <source>
        <dbReference type="EMBL" id="GAH33153.1"/>
    </source>
</evidence>
<sequence>MHVGFAINGLSKEEISQFEGSGKTMRHIKIHTLSDIDEKKLVKLIKMVDKKAVCHPD</sequence>
<organism evidence="1">
    <name type="scientific">marine sediment metagenome</name>
    <dbReference type="NCBI Taxonomy" id="412755"/>
    <lineage>
        <taxon>unclassified sequences</taxon>
        <taxon>metagenomes</taxon>
        <taxon>ecological metagenomes</taxon>
    </lineage>
</organism>
<protein>
    <recommendedName>
        <fullName evidence="2">YdhG-like domain-containing protein</fullName>
    </recommendedName>
</protein>
<proteinExistence type="predicted"/>
<dbReference type="AlphaFoldDB" id="X1GJH3"/>
<dbReference type="EMBL" id="BARU01009135">
    <property type="protein sequence ID" value="GAH33153.1"/>
    <property type="molecule type" value="Genomic_DNA"/>
</dbReference>